<comment type="caution">
    <text evidence="1">The sequence shown here is derived from an EMBL/GenBank/DDBJ whole genome shotgun (WGS) entry which is preliminary data.</text>
</comment>
<reference evidence="1 2" key="1">
    <citation type="submission" date="2020-08" db="EMBL/GenBank/DDBJ databases">
        <title>Plant Genome Project.</title>
        <authorList>
            <person name="Zhang R.-G."/>
        </authorList>
    </citation>
    <scope>NUCLEOTIDE SEQUENCE [LARGE SCALE GENOMIC DNA]</scope>
    <source>
        <tissue evidence="1">Rhizome</tissue>
    </source>
</reference>
<evidence type="ECO:0000313" key="2">
    <source>
        <dbReference type="Proteomes" id="UP000734854"/>
    </source>
</evidence>
<accession>A0A8J5I2B8</accession>
<dbReference type="AlphaFoldDB" id="A0A8J5I2B8"/>
<dbReference type="EMBL" id="JACMSC010000002">
    <property type="protein sequence ID" value="KAG6532311.1"/>
    <property type="molecule type" value="Genomic_DNA"/>
</dbReference>
<sequence>MFSRLAARRLLEICRVLHPSLPLSSPASIVARSFSTTLNYHIDFLDNKSDAPWEFTILNTKRDWSLHFVTCWLPHAYLQVVSNCPMPETMCHCSHLLSAPCARGLLRMKVQLLHLDIRMGATRETQAQFLTSWKMGGEIDPESGCRMDFEDRYNIPS</sequence>
<protein>
    <submittedName>
        <fullName evidence="1">Uncharacterized protein</fullName>
    </submittedName>
</protein>
<gene>
    <name evidence="1" type="ORF">ZIOFF_006151</name>
</gene>
<proteinExistence type="predicted"/>
<keyword evidence="2" id="KW-1185">Reference proteome</keyword>
<name>A0A8J5I2B8_ZINOF</name>
<organism evidence="1 2">
    <name type="scientific">Zingiber officinale</name>
    <name type="common">Ginger</name>
    <name type="synonym">Amomum zingiber</name>
    <dbReference type="NCBI Taxonomy" id="94328"/>
    <lineage>
        <taxon>Eukaryota</taxon>
        <taxon>Viridiplantae</taxon>
        <taxon>Streptophyta</taxon>
        <taxon>Embryophyta</taxon>
        <taxon>Tracheophyta</taxon>
        <taxon>Spermatophyta</taxon>
        <taxon>Magnoliopsida</taxon>
        <taxon>Liliopsida</taxon>
        <taxon>Zingiberales</taxon>
        <taxon>Zingiberaceae</taxon>
        <taxon>Zingiber</taxon>
    </lineage>
</organism>
<dbReference type="Proteomes" id="UP000734854">
    <property type="component" value="Unassembled WGS sequence"/>
</dbReference>
<evidence type="ECO:0000313" key="1">
    <source>
        <dbReference type="EMBL" id="KAG6532311.1"/>
    </source>
</evidence>